<evidence type="ECO:0000313" key="3">
    <source>
        <dbReference type="Proteomes" id="UP001157418"/>
    </source>
</evidence>
<evidence type="ECO:0000313" key="2">
    <source>
        <dbReference type="EMBL" id="CAH1452596.1"/>
    </source>
</evidence>
<organism evidence="2 3">
    <name type="scientific">Lactuca virosa</name>
    <dbReference type="NCBI Taxonomy" id="75947"/>
    <lineage>
        <taxon>Eukaryota</taxon>
        <taxon>Viridiplantae</taxon>
        <taxon>Streptophyta</taxon>
        <taxon>Embryophyta</taxon>
        <taxon>Tracheophyta</taxon>
        <taxon>Spermatophyta</taxon>
        <taxon>Magnoliopsida</taxon>
        <taxon>eudicotyledons</taxon>
        <taxon>Gunneridae</taxon>
        <taxon>Pentapetalae</taxon>
        <taxon>asterids</taxon>
        <taxon>campanulids</taxon>
        <taxon>Asterales</taxon>
        <taxon>Asteraceae</taxon>
        <taxon>Cichorioideae</taxon>
        <taxon>Cichorieae</taxon>
        <taxon>Lactucinae</taxon>
        <taxon>Lactuca</taxon>
    </lineage>
</organism>
<accession>A0AAU9PQT4</accession>
<proteinExistence type="predicted"/>
<evidence type="ECO:0000256" key="1">
    <source>
        <dbReference type="SAM" id="Phobius"/>
    </source>
</evidence>
<gene>
    <name evidence="2" type="ORF">LVIROSA_LOCUS37886</name>
</gene>
<name>A0AAU9PQT4_9ASTR</name>
<reference evidence="2 3" key="1">
    <citation type="submission" date="2022-01" db="EMBL/GenBank/DDBJ databases">
        <authorList>
            <person name="Xiong W."/>
            <person name="Schranz E."/>
        </authorList>
    </citation>
    <scope>NUCLEOTIDE SEQUENCE [LARGE SCALE GENOMIC DNA]</scope>
</reference>
<keyword evidence="1" id="KW-0472">Membrane</keyword>
<comment type="caution">
    <text evidence="2">The sequence shown here is derived from an EMBL/GenBank/DDBJ whole genome shotgun (WGS) entry which is preliminary data.</text>
</comment>
<feature type="transmembrane region" description="Helical" evidence="1">
    <location>
        <begin position="54"/>
        <end position="76"/>
    </location>
</feature>
<protein>
    <submittedName>
        <fullName evidence="2">Uncharacterized protein</fullName>
    </submittedName>
</protein>
<dbReference type="Proteomes" id="UP001157418">
    <property type="component" value="Unassembled WGS sequence"/>
</dbReference>
<sequence>MTITASFWSLCNLFGQLKEKLPLTRTQRAALDSSLNARFIGKLQLLLLLPQQSINFPLLNVFEYILVVPFFALILLSSFQG</sequence>
<dbReference type="AlphaFoldDB" id="A0AAU9PQT4"/>
<dbReference type="EMBL" id="CAKMRJ010005745">
    <property type="protein sequence ID" value="CAH1452596.1"/>
    <property type="molecule type" value="Genomic_DNA"/>
</dbReference>
<keyword evidence="1" id="KW-0812">Transmembrane</keyword>
<keyword evidence="1" id="KW-1133">Transmembrane helix</keyword>
<keyword evidence="3" id="KW-1185">Reference proteome</keyword>